<name>A0A6B8W3C4_9CORY</name>
<proteinExistence type="predicted"/>
<dbReference type="KEGG" id="cok:COCCU_10525"/>
<sequence length="251" mass="26640">MTFSAAQSPQPDFDPQVVAAAAFPAVRMVLAHHDFHTFSGRPSAAELLRGEAAGVATSPEELIEAAAHQPEGLPLKFSSLTGESGPLFLGLGISAAFLLTALPLSGGRVGRDIPGWVRGAWVTGSLLPGALGVGVSLKGLLRAAGRPQLQITQSRQALEKELGTTLEELPVLYVGEQSLSAEERVLLRQLCGFHGMLRERGCPMPTAEWKSLSEEALAALRAYRCSEDHAPARRVGALIDEWVSTAENSSR</sequence>
<dbReference type="AlphaFoldDB" id="A0A6B8W3C4"/>
<evidence type="ECO:0000313" key="2">
    <source>
        <dbReference type="Proteomes" id="UP000424462"/>
    </source>
</evidence>
<evidence type="ECO:0000313" key="1">
    <source>
        <dbReference type="EMBL" id="QGU08024.1"/>
    </source>
</evidence>
<keyword evidence="2" id="KW-1185">Reference proteome</keyword>
<reference evidence="1 2" key="1">
    <citation type="submission" date="2019-11" db="EMBL/GenBank/DDBJ databases">
        <title>Complete genome sequence of Corynebacterium kalinowskii 1959, a novel Corynebacterium species isolated from soil of a small paddock in Vilsendorf, Germany.</title>
        <authorList>
            <person name="Schaffert L."/>
            <person name="Ruwe M."/>
            <person name="Milse J."/>
            <person name="Hanuschka K."/>
            <person name="Ortseifen V."/>
            <person name="Droste J."/>
            <person name="Brandt D."/>
            <person name="Schlueter L."/>
            <person name="Kutter Y."/>
            <person name="Vinke S."/>
            <person name="Viehoefer P."/>
            <person name="Jacob L."/>
            <person name="Luebke N.-C."/>
            <person name="Schulte-Berndt E."/>
            <person name="Hain C."/>
            <person name="Linder M."/>
            <person name="Schmidt P."/>
            <person name="Wollenschlaeger L."/>
            <person name="Luttermann T."/>
            <person name="Thieme E."/>
            <person name="Hassa J."/>
            <person name="Haak M."/>
            <person name="Wittchen M."/>
            <person name="Mentz A."/>
            <person name="Persicke M."/>
            <person name="Busche T."/>
            <person name="Ruckert C."/>
        </authorList>
    </citation>
    <scope>NUCLEOTIDE SEQUENCE [LARGE SCALE GENOMIC DNA]</scope>
    <source>
        <strain evidence="1 2">2039</strain>
    </source>
</reference>
<dbReference type="Proteomes" id="UP000424462">
    <property type="component" value="Chromosome"/>
</dbReference>
<dbReference type="EMBL" id="CP046455">
    <property type="protein sequence ID" value="QGU08024.1"/>
    <property type="molecule type" value="Genomic_DNA"/>
</dbReference>
<protein>
    <submittedName>
        <fullName evidence="1">Uncharacterized protein</fullName>
    </submittedName>
</protein>
<accession>A0A6B8W3C4</accession>
<dbReference type="RefSeq" id="WP_156231449.1">
    <property type="nucleotide sequence ID" value="NZ_CP046455.1"/>
</dbReference>
<organism evidence="1 2">
    <name type="scientific">Corynebacterium occultum</name>
    <dbReference type="NCBI Taxonomy" id="2675219"/>
    <lineage>
        <taxon>Bacteria</taxon>
        <taxon>Bacillati</taxon>
        <taxon>Actinomycetota</taxon>
        <taxon>Actinomycetes</taxon>
        <taxon>Mycobacteriales</taxon>
        <taxon>Corynebacteriaceae</taxon>
        <taxon>Corynebacterium</taxon>
    </lineage>
</organism>
<gene>
    <name evidence="1" type="ORF">COCCU_10525</name>
</gene>